<gene>
    <name evidence="1" type="ORF">CDL12_21445</name>
</gene>
<dbReference type="AlphaFoldDB" id="A0A2G9GL23"/>
<comment type="caution">
    <text evidence="1">The sequence shown here is derived from an EMBL/GenBank/DDBJ whole genome shotgun (WGS) entry which is preliminary data.</text>
</comment>
<dbReference type="EMBL" id="NKXS01004553">
    <property type="protein sequence ID" value="PIN06007.1"/>
    <property type="molecule type" value="Genomic_DNA"/>
</dbReference>
<proteinExistence type="predicted"/>
<protein>
    <submittedName>
        <fullName evidence="1">Uncharacterized protein</fullName>
    </submittedName>
</protein>
<evidence type="ECO:0000313" key="1">
    <source>
        <dbReference type="EMBL" id="PIN06007.1"/>
    </source>
</evidence>
<accession>A0A2G9GL23</accession>
<dbReference type="Proteomes" id="UP000231279">
    <property type="component" value="Unassembled WGS sequence"/>
</dbReference>
<reference evidence="2" key="1">
    <citation type="journal article" date="2018" name="Gigascience">
        <title>Genome assembly of the Pink Ipe (Handroanthus impetiginosus, Bignoniaceae), a highly valued, ecologically keystone Neotropical timber forest tree.</title>
        <authorList>
            <person name="Silva-Junior O.B."/>
            <person name="Grattapaglia D."/>
            <person name="Novaes E."/>
            <person name="Collevatti R.G."/>
        </authorList>
    </citation>
    <scope>NUCLEOTIDE SEQUENCE [LARGE SCALE GENOMIC DNA]</scope>
    <source>
        <strain evidence="2">cv. UFG-1</strain>
    </source>
</reference>
<sequence length="181" mass="20300">MRPGCTTLGNVTELVAGPQETTGDGFGSLMLLLKFRCFFGERAGKSFKPIFAYSGMELSISRAAPFCGNPFESILHAIRDFPLIQHGWYIDDFDGCAMGMVSLNLSCWLQFLKDNLDTRLLEYATVLCWAIWNSRNKLIFGEDGTNITDPVGMARSILVEFQDICLGMKLRGCFVRRKCEL</sequence>
<name>A0A2G9GL23_9LAMI</name>
<keyword evidence="2" id="KW-1185">Reference proteome</keyword>
<evidence type="ECO:0000313" key="2">
    <source>
        <dbReference type="Proteomes" id="UP000231279"/>
    </source>
</evidence>
<organism evidence="1 2">
    <name type="scientific">Handroanthus impetiginosus</name>
    <dbReference type="NCBI Taxonomy" id="429701"/>
    <lineage>
        <taxon>Eukaryota</taxon>
        <taxon>Viridiplantae</taxon>
        <taxon>Streptophyta</taxon>
        <taxon>Embryophyta</taxon>
        <taxon>Tracheophyta</taxon>
        <taxon>Spermatophyta</taxon>
        <taxon>Magnoliopsida</taxon>
        <taxon>eudicotyledons</taxon>
        <taxon>Gunneridae</taxon>
        <taxon>Pentapetalae</taxon>
        <taxon>asterids</taxon>
        <taxon>lamiids</taxon>
        <taxon>Lamiales</taxon>
        <taxon>Bignoniaceae</taxon>
        <taxon>Crescentiina</taxon>
        <taxon>Tabebuia alliance</taxon>
        <taxon>Handroanthus</taxon>
    </lineage>
</organism>